<dbReference type="SUPFAM" id="SSF51182">
    <property type="entry name" value="RmlC-like cupins"/>
    <property type="match status" value="1"/>
</dbReference>
<dbReference type="Gene3D" id="2.60.120.10">
    <property type="entry name" value="Jelly Rolls"/>
    <property type="match status" value="1"/>
</dbReference>
<evidence type="ECO:0008006" key="2">
    <source>
        <dbReference type="Google" id="ProtNLM"/>
    </source>
</evidence>
<reference evidence="1" key="1">
    <citation type="submission" date="2018-05" db="EMBL/GenBank/DDBJ databases">
        <authorList>
            <person name="Lanie J.A."/>
            <person name="Ng W.-L."/>
            <person name="Kazmierczak K.M."/>
            <person name="Andrzejewski T.M."/>
            <person name="Davidsen T.M."/>
            <person name="Wayne K.J."/>
            <person name="Tettelin H."/>
            <person name="Glass J.I."/>
            <person name="Rusch D."/>
            <person name="Podicherti R."/>
            <person name="Tsui H.-C.T."/>
            <person name="Winkler M.E."/>
        </authorList>
    </citation>
    <scope>NUCLEOTIDE SEQUENCE</scope>
</reference>
<protein>
    <recommendedName>
        <fullName evidence="2">dTDP-4-dehydrorhamnose 3,5-epimerase</fullName>
    </recommendedName>
</protein>
<dbReference type="GO" id="GO:0019305">
    <property type="term" value="P:dTDP-rhamnose biosynthetic process"/>
    <property type="evidence" value="ECO:0007669"/>
    <property type="project" value="TreeGrafter"/>
</dbReference>
<dbReference type="NCBIfam" id="TIGR01221">
    <property type="entry name" value="rmlC"/>
    <property type="match status" value="1"/>
</dbReference>
<dbReference type="GO" id="GO:0000271">
    <property type="term" value="P:polysaccharide biosynthetic process"/>
    <property type="evidence" value="ECO:0007669"/>
    <property type="project" value="TreeGrafter"/>
</dbReference>
<dbReference type="PANTHER" id="PTHR21047:SF2">
    <property type="entry name" value="THYMIDINE DIPHOSPHO-4-KETO-RHAMNOSE 3,5-EPIMERASE"/>
    <property type="match status" value="1"/>
</dbReference>
<proteinExistence type="predicted"/>
<dbReference type="GO" id="GO:0008830">
    <property type="term" value="F:dTDP-4-dehydrorhamnose 3,5-epimerase activity"/>
    <property type="evidence" value="ECO:0007669"/>
    <property type="project" value="InterPro"/>
</dbReference>
<dbReference type="InterPro" id="IPR000888">
    <property type="entry name" value="RmlC-like"/>
</dbReference>
<dbReference type="InterPro" id="IPR014710">
    <property type="entry name" value="RmlC-like_jellyroll"/>
</dbReference>
<dbReference type="EMBL" id="UINC01023606">
    <property type="protein sequence ID" value="SVA95595.1"/>
    <property type="molecule type" value="Genomic_DNA"/>
</dbReference>
<dbReference type="GO" id="GO:0005829">
    <property type="term" value="C:cytosol"/>
    <property type="evidence" value="ECO:0007669"/>
    <property type="project" value="TreeGrafter"/>
</dbReference>
<dbReference type="AlphaFoldDB" id="A0A382A238"/>
<sequence>MSRFDFIQTSLSDLMLVQRKAAEDYRGFLSRFYCIEAFAEAGIKKPIVQINQTLTRKKGAVRGLHFQHPPHAEIKLVSCLKGEVLDVAVDIRRTSPTFLQWHGEILSAANRKSLLIPEGYAHGFQALTEDCELIYLHTSAYHPDAEGALNVTDPALSIDWPLPVIDLSKRDQNHPFVTNINFKGITL</sequence>
<accession>A0A382A238</accession>
<organism evidence="1">
    <name type="scientific">marine metagenome</name>
    <dbReference type="NCBI Taxonomy" id="408172"/>
    <lineage>
        <taxon>unclassified sequences</taxon>
        <taxon>metagenomes</taxon>
        <taxon>ecological metagenomes</taxon>
    </lineage>
</organism>
<evidence type="ECO:0000313" key="1">
    <source>
        <dbReference type="EMBL" id="SVA95595.1"/>
    </source>
</evidence>
<dbReference type="InterPro" id="IPR011051">
    <property type="entry name" value="RmlC_Cupin_sf"/>
</dbReference>
<dbReference type="CDD" id="cd00438">
    <property type="entry name" value="cupin_RmlC"/>
    <property type="match status" value="1"/>
</dbReference>
<name>A0A382A238_9ZZZZ</name>
<gene>
    <name evidence="1" type="ORF">METZ01_LOCUS148449</name>
</gene>
<dbReference type="PANTHER" id="PTHR21047">
    <property type="entry name" value="DTDP-6-DEOXY-D-GLUCOSE-3,5 EPIMERASE"/>
    <property type="match status" value="1"/>
</dbReference>
<dbReference type="Pfam" id="PF00908">
    <property type="entry name" value="dTDP_sugar_isom"/>
    <property type="match status" value="1"/>
</dbReference>